<dbReference type="InterPro" id="IPR025380">
    <property type="entry name" value="DUF4369"/>
</dbReference>
<name>A0A5N5ITB2_9FLAO</name>
<feature type="domain" description="DUF4369" evidence="1">
    <location>
        <begin position="25"/>
        <end position="111"/>
    </location>
</feature>
<evidence type="ECO:0000259" key="1">
    <source>
        <dbReference type="Pfam" id="PF14289"/>
    </source>
</evidence>
<dbReference type="Pfam" id="PF14289">
    <property type="entry name" value="DUF4369"/>
    <property type="match status" value="1"/>
</dbReference>
<comment type="caution">
    <text evidence="2">The sequence shown here is derived from an EMBL/GenBank/DDBJ whole genome shotgun (WGS) entry which is preliminary data.</text>
</comment>
<protein>
    <submittedName>
        <fullName evidence="2">DUF4369 domain-containing protein</fullName>
    </submittedName>
</protein>
<dbReference type="RefSeq" id="WP_151891640.1">
    <property type="nucleotide sequence ID" value="NZ_VNIK02000016.1"/>
</dbReference>
<sequence>MKRTIFALLILTMVSCGKKEKNEFSLVGRTNGIVNGTVLYMEDILTKETIYSARVRSDSFRFGTKLPRTPVQVVLRTKDYSHYRNLWLENKAMTFGQSRSDFRKATVEGSLTR</sequence>
<evidence type="ECO:0000313" key="2">
    <source>
        <dbReference type="EMBL" id="KAB5484488.1"/>
    </source>
</evidence>
<proteinExistence type="predicted"/>
<dbReference type="OrthoDB" id="1069091at2"/>
<dbReference type="PROSITE" id="PS51257">
    <property type="entry name" value="PROKAR_LIPOPROTEIN"/>
    <property type="match status" value="1"/>
</dbReference>
<evidence type="ECO:0000313" key="3">
    <source>
        <dbReference type="Proteomes" id="UP000319204"/>
    </source>
</evidence>
<dbReference type="AlphaFoldDB" id="A0A5N5ITB2"/>
<accession>A0A5N5ITB2</accession>
<keyword evidence="3" id="KW-1185">Reference proteome</keyword>
<gene>
    <name evidence="2" type="ORF">FOT42_016595</name>
</gene>
<dbReference type="Proteomes" id="UP000319204">
    <property type="component" value="Unassembled WGS sequence"/>
</dbReference>
<organism evidence="2 3">
    <name type="scientific">Flagellimonas hadalis</name>
    <dbReference type="NCBI Taxonomy" id="2597517"/>
    <lineage>
        <taxon>Bacteria</taxon>
        <taxon>Pseudomonadati</taxon>
        <taxon>Bacteroidota</taxon>
        <taxon>Flavobacteriia</taxon>
        <taxon>Flavobacteriales</taxon>
        <taxon>Flavobacteriaceae</taxon>
        <taxon>Flagellimonas</taxon>
    </lineage>
</organism>
<reference evidence="2" key="1">
    <citation type="submission" date="2019-10" db="EMBL/GenBank/DDBJ databases">
        <title>Muricauda hadale sp. nov., a piezophilic bacterium isolated from hadopelagic water of the Mariana Trench.</title>
        <authorList>
            <person name="Wei Y."/>
        </authorList>
    </citation>
    <scope>NUCLEOTIDE SEQUENCE [LARGE SCALE GENOMIC DNA]</scope>
    <source>
        <strain evidence="2">MT-229</strain>
    </source>
</reference>
<dbReference type="EMBL" id="VNIK02000016">
    <property type="protein sequence ID" value="KAB5484488.1"/>
    <property type="molecule type" value="Genomic_DNA"/>
</dbReference>